<keyword evidence="2" id="KW-1185">Reference proteome</keyword>
<proteinExistence type="predicted"/>
<sequence length="93" mass="10166">MLLHESSREAAGVNIEAGVLIDESGSPLQDGHDFPRYADVDSMLSAHPSIEMVFELSGEPELVARLRASLPPEVALVELPAARFFLRLHATDR</sequence>
<gene>
    <name evidence="1" type="ORF">ADUPG1_004197</name>
</gene>
<comment type="caution">
    <text evidence="1">The sequence shown here is derived from an EMBL/GenBank/DDBJ whole genome shotgun (WGS) entry which is preliminary data.</text>
</comment>
<dbReference type="EMBL" id="BQXS01006094">
    <property type="protein sequence ID" value="GKT17433.1"/>
    <property type="molecule type" value="Genomic_DNA"/>
</dbReference>
<reference evidence="1" key="1">
    <citation type="submission" date="2022-03" db="EMBL/GenBank/DDBJ databases">
        <title>Draft genome sequence of Aduncisulcus paluster, a free-living microaerophilic Fornicata.</title>
        <authorList>
            <person name="Yuyama I."/>
            <person name="Kume K."/>
            <person name="Tamura T."/>
            <person name="Inagaki Y."/>
            <person name="Hashimoto T."/>
        </authorList>
    </citation>
    <scope>NUCLEOTIDE SEQUENCE</scope>
    <source>
        <strain evidence="1">NY0171</strain>
    </source>
</reference>
<dbReference type="Proteomes" id="UP001057375">
    <property type="component" value="Unassembled WGS sequence"/>
</dbReference>
<accession>A0ABQ5JXS5</accession>
<feature type="non-terminal residue" evidence="1">
    <location>
        <position position="93"/>
    </location>
</feature>
<name>A0ABQ5JXS5_9EUKA</name>
<evidence type="ECO:0000313" key="1">
    <source>
        <dbReference type="EMBL" id="GKT17433.1"/>
    </source>
</evidence>
<protein>
    <submittedName>
        <fullName evidence="1">PAS domain S-box protein</fullName>
    </submittedName>
</protein>
<evidence type="ECO:0000313" key="2">
    <source>
        <dbReference type="Proteomes" id="UP001057375"/>
    </source>
</evidence>
<organism evidence="1 2">
    <name type="scientific">Aduncisulcus paluster</name>
    <dbReference type="NCBI Taxonomy" id="2918883"/>
    <lineage>
        <taxon>Eukaryota</taxon>
        <taxon>Metamonada</taxon>
        <taxon>Carpediemonas-like organisms</taxon>
        <taxon>Aduncisulcus</taxon>
    </lineage>
</organism>